<comment type="caution">
    <text evidence="2">The sequence shown here is derived from an EMBL/GenBank/DDBJ whole genome shotgun (WGS) entry which is preliminary data.</text>
</comment>
<dbReference type="PANTHER" id="PTHR43685">
    <property type="entry name" value="GLYCOSYLTRANSFERASE"/>
    <property type="match status" value="1"/>
</dbReference>
<evidence type="ECO:0000313" key="3">
    <source>
        <dbReference type="Proteomes" id="UP000727490"/>
    </source>
</evidence>
<dbReference type="PANTHER" id="PTHR43685:SF2">
    <property type="entry name" value="GLYCOSYLTRANSFERASE 2-LIKE DOMAIN-CONTAINING PROTEIN"/>
    <property type="match status" value="1"/>
</dbReference>
<accession>A0A951MAH4</accession>
<evidence type="ECO:0000313" key="2">
    <source>
        <dbReference type="EMBL" id="MBW3466599.1"/>
    </source>
</evidence>
<dbReference type="EMBL" id="RPHB01000001">
    <property type="protein sequence ID" value="MBW3466599.1"/>
    <property type="molecule type" value="Genomic_DNA"/>
</dbReference>
<keyword evidence="3" id="KW-1185">Reference proteome</keyword>
<organism evidence="2 3">
    <name type="scientific">Arthrospiribacter ruber</name>
    <dbReference type="NCBI Taxonomy" id="2487934"/>
    <lineage>
        <taxon>Bacteria</taxon>
        <taxon>Pseudomonadati</taxon>
        <taxon>Bacteroidota</taxon>
        <taxon>Cytophagia</taxon>
        <taxon>Cytophagales</taxon>
        <taxon>Cyclobacteriaceae</taxon>
        <taxon>Arthrospiribacter</taxon>
    </lineage>
</organism>
<gene>
    <name evidence="2" type="ORF">EGN73_02060</name>
</gene>
<dbReference type="Proteomes" id="UP000727490">
    <property type="component" value="Unassembled WGS sequence"/>
</dbReference>
<feature type="domain" description="Glycosyltransferase 2-like" evidence="1">
    <location>
        <begin position="3"/>
        <end position="137"/>
    </location>
</feature>
<protein>
    <submittedName>
        <fullName evidence="2">Glycosyltransferase family 2 protein</fullName>
    </submittedName>
</protein>
<dbReference type="InterPro" id="IPR050834">
    <property type="entry name" value="Glycosyltransf_2"/>
</dbReference>
<sequence length="314" mass="36823">MFSIIIPLYDKATFIRRAIDSVLNQSFKDYEIIVVNDGSTDGGEELVEKFYGNKVKLIQQTNQGVSVARNVGIAEAKNPWIAFLDADDYWHPKYLEFVSKVVSENPNIGIIGTHYDARELEVDPKLQYFHLDNYFRQAIRNTRFFTSATVLRKNFFDNHAGFDPGLSLGEDIDVWLRASLFFGDGVYIQNTLVYYGQEDDYRATQKNHHINNSLIPKLMQAEYYGAAIKDSECTESEFLRFRNQWVLLTLFPFFQKTENKEQMGYIISQIPNKYFPITAFYKLPFEMLSMVFNAPLAVKFFRNYMKFFFRYIYK</sequence>
<dbReference type="CDD" id="cd00761">
    <property type="entry name" value="Glyco_tranf_GTA_type"/>
    <property type="match status" value="1"/>
</dbReference>
<dbReference type="Pfam" id="PF00535">
    <property type="entry name" value="Glycos_transf_2"/>
    <property type="match status" value="1"/>
</dbReference>
<dbReference type="RefSeq" id="WP_219286614.1">
    <property type="nucleotide sequence ID" value="NZ_RPHB01000001.1"/>
</dbReference>
<dbReference type="InterPro" id="IPR001173">
    <property type="entry name" value="Glyco_trans_2-like"/>
</dbReference>
<name>A0A951MAH4_9BACT</name>
<dbReference type="AlphaFoldDB" id="A0A951MAH4"/>
<reference evidence="2 3" key="1">
    <citation type="journal article" date="2020" name="Syst. Appl. Microbiol.">
        <title>Arthrospiribacter ruber gen. nov., sp. nov., a novel bacterium isolated from Arthrospira cultures.</title>
        <authorList>
            <person name="Waleron M."/>
            <person name="Misztak A."/>
            <person name="Waleron M.M."/>
            <person name="Furmaniak M."/>
            <person name="Mrozik A."/>
            <person name="Waleron K."/>
        </authorList>
    </citation>
    <scope>NUCLEOTIDE SEQUENCE [LARGE SCALE GENOMIC DNA]</scope>
    <source>
        <strain evidence="2 3">DPMB0001</strain>
    </source>
</reference>
<proteinExistence type="predicted"/>
<evidence type="ECO:0000259" key="1">
    <source>
        <dbReference type="Pfam" id="PF00535"/>
    </source>
</evidence>